<dbReference type="RefSeq" id="WP_319615541.1">
    <property type="nucleotide sequence ID" value="NZ_JAWXYB010000018.1"/>
</dbReference>
<accession>A0AAW9DW05</accession>
<dbReference type="AlphaFoldDB" id="A0AAW9DW05"/>
<evidence type="ECO:0000256" key="1">
    <source>
        <dbReference type="SAM" id="MobiDB-lite"/>
    </source>
</evidence>
<keyword evidence="2" id="KW-0176">Collagen</keyword>
<reference evidence="2 3" key="1">
    <citation type="submission" date="2023-11" db="EMBL/GenBank/DDBJ databases">
        <title>MicrobeMod: A computational toolkit for identifying prokaryotic methylation and restriction-modification with nanopore sequencing.</title>
        <authorList>
            <person name="Crits-Christoph A."/>
            <person name="Kang S.C."/>
            <person name="Lee H."/>
            <person name="Ostrov N."/>
        </authorList>
    </citation>
    <scope>NUCLEOTIDE SEQUENCE [LARGE SCALE GENOMIC DNA]</scope>
    <source>
        <strain evidence="2 3">DSMZ 700</strain>
    </source>
</reference>
<feature type="compositionally biased region" description="Low complexity" evidence="1">
    <location>
        <begin position="150"/>
        <end position="166"/>
    </location>
</feature>
<name>A0AAW9DW05_ACIAO</name>
<comment type="caution">
    <text evidence="2">The sequence shown here is derived from an EMBL/GenBank/DDBJ whole genome shotgun (WGS) entry which is preliminary data.</text>
</comment>
<organism evidence="2 3">
    <name type="scientific">Acidiphilium acidophilum</name>
    <name type="common">Thiobacillus acidophilus</name>
    <dbReference type="NCBI Taxonomy" id="76588"/>
    <lineage>
        <taxon>Bacteria</taxon>
        <taxon>Pseudomonadati</taxon>
        <taxon>Pseudomonadota</taxon>
        <taxon>Alphaproteobacteria</taxon>
        <taxon>Acetobacterales</taxon>
        <taxon>Acidocellaceae</taxon>
        <taxon>Acidiphilium</taxon>
    </lineage>
</organism>
<proteinExistence type="predicted"/>
<dbReference type="EMBL" id="JAWXYB010000018">
    <property type="protein sequence ID" value="MDX5932689.1"/>
    <property type="molecule type" value="Genomic_DNA"/>
</dbReference>
<keyword evidence="3" id="KW-1185">Reference proteome</keyword>
<dbReference type="Proteomes" id="UP001279553">
    <property type="component" value="Unassembled WGS sequence"/>
</dbReference>
<dbReference type="Gene3D" id="1.20.5.320">
    <property type="entry name" value="6-Phosphogluconate Dehydrogenase, domain 3"/>
    <property type="match status" value="1"/>
</dbReference>
<feature type="region of interest" description="Disordered" evidence="1">
    <location>
        <begin position="144"/>
        <end position="166"/>
    </location>
</feature>
<gene>
    <name evidence="2" type="ORF">SIL87_18210</name>
</gene>
<protein>
    <submittedName>
        <fullName evidence="2">Collagen-like protein</fullName>
    </submittedName>
</protein>
<sequence length="631" mass="61795">MTTIPQLPTVPDAGPTDLIPLSQNGTLYAASVAQITAGLQTEILLPTGDILGRASAGTGEPEALTLGAGLELSVTTLAANGEDHLGFPLLGTFQLDAELIVNASGSPARLAMSELRGLFSAGTGIAIDPNGTFSVTAGSIAGPVGPAGPAGPQGESGATGPAGPAGPGLAAPAVANAASTIGASDYIAIWQNGANAWITYQQLIGGQTIDQLPAAGAASDSDQLLVAQGGNSLLSQSFAAIWTYIAQKVPTMRAGVVELTANTVLDATTHNQRILVASQPMTLSANFTNMGSGFSCRVINLSAGVVTMGVGITSGSGVTTLPPGAETELVALTYSGGSIVWWNGVAPASPTITVNAIAGQAPGVAFSVSGGLFDDTPAGLDYSTDGVNWTAAVSPLIGASGYSLQVPGLAAGTYTMFVRDHGQPTVFGTSEPFTVAAAGVAITSVPASVAAGGAINVAGTVTPAGTGVQVGLSSSATVVPGSFVTATLSGASWTASLTAGTAAGTFYVWAQQTGAPSVTAVSGAISVVAAAAPSVTYTINQPATTTVAAGSGTIPVNGGISPAQTTATQIAFSTSATIAPTGGWEAASIIDNDTVWAAYATIPATAGTYYLWVETASGSAATAASFAITVT</sequence>
<evidence type="ECO:0000313" key="3">
    <source>
        <dbReference type="Proteomes" id="UP001279553"/>
    </source>
</evidence>
<evidence type="ECO:0000313" key="2">
    <source>
        <dbReference type="EMBL" id="MDX5932689.1"/>
    </source>
</evidence>